<name>A0ABW8YKW7_9SPHN</name>
<proteinExistence type="predicted"/>
<evidence type="ECO:0000313" key="2">
    <source>
        <dbReference type="EMBL" id="MFL9839865.1"/>
    </source>
</evidence>
<feature type="domain" description="Glycosyltransferase subfamily 4-like N-terminal" evidence="1">
    <location>
        <begin position="15"/>
        <end position="164"/>
    </location>
</feature>
<evidence type="ECO:0000259" key="1">
    <source>
        <dbReference type="Pfam" id="PF13439"/>
    </source>
</evidence>
<reference evidence="2 3" key="1">
    <citation type="submission" date="2024-06" db="EMBL/GenBank/DDBJ databases">
        <authorList>
            <person name="Kaempfer P."/>
            <person name="Viver T."/>
        </authorList>
    </citation>
    <scope>NUCLEOTIDE SEQUENCE [LARGE SCALE GENOMIC DNA]</scope>
    <source>
        <strain evidence="2 3">ST-64</strain>
    </source>
</reference>
<dbReference type="Pfam" id="PF13439">
    <property type="entry name" value="Glyco_transf_4"/>
    <property type="match status" value="1"/>
</dbReference>
<dbReference type="Gene3D" id="3.40.50.2000">
    <property type="entry name" value="Glycogen Phosphorylase B"/>
    <property type="match status" value="2"/>
</dbReference>
<dbReference type="EMBL" id="JBELQC010000001">
    <property type="protein sequence ID" value="MFL9839865.1"/>
    <property type="molecule type" value="Genomic_DNA"/>
</dbReference>
<dbReference type="CDD" id="cd03811">
    <property type="entry name" value="GT4_GT28_WabH-like"/>
    <property type="match status" value="1"/>
</dbReference>
<dbReference type="Proteomes" id="UP001629244">
    <property type="component" value="Unassembled WGS sequence"/>
</dbReference>
<keyword evidence="2" id="KW-0808">Transferase</keyword>
<keyword evidence="3" id="KW-1185">Reference proteome</keyword>
<dbReference type="Pfam" id="PF13692">
    <property type="entry name" value="Glyco_trans_1_4"/>
    <property type="match status" value="1"/>
</dbReference>
<keyword evidence="2" id="KW-0328">Glycosyltransferase</keyword>
<dbReference type="RefSeq" id="WP_408076827.1">
    <property type="nucleotide sequence ID" value="NZ_JBELQC010000001.1"/>
</dbReference>
<dbReference type="PANTHER" id="PTHR12526">
    <property type="entry name" value="GLYCOSYLTRANSFERASE"/>
    <property type="match status" value="1"/>
</dbReference>
<dbReference type="GO" id="GO:0016757">
    <property type="term" value="F:glycosyltransferase activity"/>
    <property type="evidence" value="ECO:0007669"/>
    <property type="project" value="UniProtKB-KW"/>
</dbReference>
<comment type="caution">
    <text evidence="2">The sequence shown here is derived from an EMBL/GenBank/DDBJ whole genome shotgun (WGS) entry which is preliminary data.</text>
</comment>
<dbReference type="InterPro" id="IPR028098">
    <property type="entry name" value="Glyco_trans_4-like_N"/>
</dbReference>
<dbReference type="SUPFAM" id="SSF53756">
    <property type="entry name" value="UDP-Glycosyltransferase/glycogen phosphorylase"/>
    <property type="match status" value="1"/>
</dbReference>
<sequence>MRRLKILQVLTSLGPGGAERLVLNMMDRFDVDRFDVRLAILMDDRRALDVYGHTDVPVQVFDMRGKRAPAALAAMRRYIAALSPDVIHAHMFHPLVAATLTSGGASPAPALCFTSHCNELAFPPLRSAIVRLLRRRRTADIIFVEGQHPSLNAPHVVVIPNGVNVPATVPPRAPWEPDGPVRLVAIGRLADQKDPLGLIQTIATLDNERVTLDFYGEGPLQDEMRALIERLNLGERIRLRGLSRDVRSVMGAADIMVMPSKFEGMPMVMLEAGSEAMPIIATPVGAIASILSPDRGVIAEAEGFGAALARMIAEPDASLAAGARLRDYIDAHHSIAATTRMHERVYAGIAPSGRTVQS</sequence>
<gene>
    <name evidence="2" type="ORF">ABS767_02715</name>
</gene>
<evidence type="ECO:0000313" key="3">
    <source>
        <dbReference type="Proteomes" id="UP001629244"/>
    </source>
</evidence>
<protein>
    <submittedName>
        <fullName evidence="2">Glycosyltransferase</fullName>
        <ecNumber evidence="2">2.4.-.-</ecNumber>
    </submittedName>
</protein>
<dbReference type="PANTHER" id="PTHR12526:SF630">
    <property type="entry name" value="GLYCOSYLTRANSFERASE"/>
    <property type="match status" value="1"/>
</dbReference>
<organism evidence="2 3">
    <name type="scientific">Sphingomonas plantiphila</name>
    <dbReference type="NCBI Taxonomy" id="3163295"/>
    <lineage>
        <taxon>Bacteria</taxon>
        <taxon>Pseudomonadati</taxon>
        <taxon>Pseudomonadota</taxon>
        <taxon>Alphaproteobacteria</taxon>
        <taxon>Sphingomonadales</taxon>
        <taxon>Sphingomonadaceae</taxon>
        <taxon>Sphingomonas</taxon>
    </lineage>
</organism>
<dbReference type="EC" id="2.4.-.-" evidence="2"/>
<accession>A0ABW8YKW7</accession>